<dbReference type="GO" id="GO:0009654">
    <property type="term" value="C:photosystem II oxygen evolving complex"/>
    <property type="evidence" value="ECO:0007669"/>
    <property type="project" value="InterPro"/>
</dbReference>
<dbReference type="PROSITE" id="PS51257">
    <property type="entry name" value="PROKAR_LIPOPROTEIN"/>
    <property type="match status" value="1"/>
</dbReference>
<gene>
    <name evidence="2" type="ORF">FJZ00_00555</name>
</gene>
<evidence type="ECO:0000259" key="1">
    <source>
        <dbReference type="Pfam" id="PF01789"/>
    </source>
</evidence>
<dbReference type="EMBL" id="VGJX01000013">
    <property type="protein sequence ID" value="MBM3273611.1"/>
    <property type="molecule type" value="Genomic_DNA"/>
</dbReference>
<evidence type="ECO:0000313" key="2">
    <source>
        <dbReference type="EMBL" id="MBM3273611.1"/>
    </source>
</evidence>
<comment type="caution">
    <text evidence="2">The sequence shown here is derived from an EMBL/GenBank/DDBJ whole genome shotgun (WGS) entry which is preliminary data.</text>
</comment>
<dbReference type="GO" id="GO:0005509">
    <property type="term" value="F:calcium ion binding"/>
    <property type="evidence" value="ECO:0007669"/>
    <property type="project" value="InterPro"/>
</dbReference>
<feature type="domain" description="PsbP C-terminal" evidence="1">
    <location>
        <begin position="36"/>
        <end position="159"/>
    </location>
</feature>
<proteinExistence type="predicted"/>
<organism evidence="2 3">
    <name type="scientific">Candidatus Tanganyikabacteria bacterium</name>
    <dbReference type="NCBI Taxonomy" id="2961651"/>
    <lineage>
        <taxon>Bacteria</taxon>
        <taxon>Bacillati</taxon>
        <taxon>Candidatus Sericytochromatia</taxon>
        <taxon>Candidatus Tanganyikabacteria</taxon>
    </lineage>
</organism>
<dbReference type="Pfam" id="PF01789">
    <property type="entry name" value="PsbP"/>
    <property type="match status" value="1"/>
</dbReference>
<evidence type="ECO:0000313" key="3">
    <source>
        <dbReference type="Proteomes" id="UP000703893"/>
    </source>
</evidence>
<reference evidence="2 3" key="1">
    <citation type="submission" date="2019-03" db="EMBL/GenBank/DDBJ databases">
        <title>Lake Tanganyika Metagenome-Assembled Genomes (MAGs).</title>
        <authorList>
            <person name="Tran P."/>
        </authorList>
    </citation>
    <scope>NUCLEOTIDE SEQUENCE [LARGE SCALE GENOMIC DNA]</scope>
    <source>
        <strain evidence="2">K_DeepCast_65m_m2_236</strain>
    </source>
</reference>
<dbReference type="InterPro" id="IPR002683">
    <property type="entry name" value="PsbP_C"/>
</dbReference>
<accession>A0A937X090</accession>
<sequence length="184" mass="19617">MSSKRAFIAFAAVFALVGCPTLTTGQTSKAGTKATADFADPGGQFTIKYPADWKQSPGSANQVVFFEATLNLPEEAAVGVIVATVTAGVDPALALTQYSSTYASQMKSQGETIHATSSATIAGEKAQTVDHSIKVQGKSFKSRQTIFIKNDKAYQLNFLVAPPEKFDEWVPTNSDMAETLKILK</sequence>
<dbReference type="AlphaFoldDB" id="A0A937X090"/>
<dbReference type="GO" id="GO:0015979">
    <property type="term" value="P:photosynthesis"/>
    <property type="evidence" value="ECO:0007669"/>
    <property type="project" value="InterPro"/>
</dbReference>
<name>A0A937X090_9BACT</name>
<protein>
    <recommendedName>
        <fullName evidence="1">PsbP C-terminal domain-containing protein</fullName>
    </recommendedName>
</protein>
<dbReference type="Gene3D" id="3.40.1000.10">
    <property type="entry name" value="Mog1/PsbP, alpha/beta/alpha sandwich"/>
    <property type="match status" value="1"/>
</dbReference>
<dbReference type="GO" id="GO:0019898">
    <property type="term" value="C:extrinsic component of membrane"/>
    <property type="evidence" value="ECO:0007669"/>
    <property type="project" value="InterPro"/>
</dbReference>
<dbReference type="Proteomes" id="UP000703893">
    <property type="component" value="Unassembled WGS sequence"/>
</dbReference>